<protein>
    <submittedName>
        <fullName evidence="2">DUF2254 domain-containing protein</fullName>
    </submittedName>
</protein>
<dbReference type="AlphaFoldDB" id="A0A2W5A8M8"/>
<dbReference type="Pfam" id="PF10011">
    <property type="entry name" value="DUF2254"/>
    <property type="match status" value="1"/>
</dbReference>
<organism evidence="2 3">
    <name type="scientific">Micavibrio aeruginosavorus</name>
    <dbReference type="NCBI Taxonomy" id="349221"/>
    <lineage>
        <taxon>Bacteria</taxon>
        <taxon>Pseudomonadati</taxon>
        <taxon>Bdellovibrionota</taxon>
        <taxon>Bdellovibrionia</taxon>
        <taxon>Bdellovibrionales</taxon>
        <taxon>Pseudobdellovibrionaceae</taxon>
        <taxon>Micavibrio</taxon>
    </lineage>
</organism>
<evidence type="ECO:0000313" key="2">
    <source>
        <dbReference type="EMBL" id="PZO88839.1"/>
    </source>
</evidence>
<evidence type="ECO:0000256" key="1">
    <source>
        <dbReference type="SAM" id="Phobius"/>
    </source>
</evidence>
<gene>
    <name evidence="2" type="ORF">DI626_00765</name>
</gene>
<feature type="transmembrane region" description="Helical" evidence="1">
    <location>
        <begin position="103"/>
        <end position="126"/>
    </location>
</feature>
<accession>A0A2W5A8M8</accession>
<feature type="transmembrane region" description="Helical" evidence="1">
    <location>
        <begin position="132"/>
        <end position="153"/>
    </location>
</feature>
<name>A0A2W5A8M8_9BACT</name>
<comment type="caution">
    <text evidence="2">The sequence shown here is derived from an EMBL/GenBank/DDBJ whole genome shotgun (WGS) entry which is preliminary data.</text>
</comment>
<sequence length="428" mass="47164">MSRWIWIFKRFTGKLWLRASLYCLVAILTALASAYAKRFFPEDFSQKIGADAVDSILNIIASSMLAVTTFSLSVMVSAYSAATSNVTPRATKLLLEDETSHRALSTFIGSFIFSLVGIISLKIGLYGASGRVLLFVVTIVVVCLIVITLLRWIEYLSRLGRVGETIDMVERASARTLSTYARMPYLGARPITDNTPPMPAQAIGLFCERQVGYVEYIDVSELKSLSVRHRLTIHIHALPGKFYDGRQPLGLVHPVPDDAVMKDLIKCFVISGSRSFEQDPRFGFMVLSEIASRALSPAVNDPGTAIDVLGTQVRLLKNWSNVLESRAETAEAEGYVYMPSIDTGDIFHDAFSPIAVYGAGAFEVDMRLLKSLAALSYCSDAFRAAARNQARRALILARESLALEEDYRILAAFAEQEWPGITADSTVD</sequence>
<reference evidence="2 3" key="1">
    <citation type="submission" date="2017-08" db="EMBL/GenBank/DDBJ databases">
        <title>Infants hospitalized years apart are colonized by the same room-sourced microbial strains.</title>
        <authorList>
            <person name="Brooks B."/>
            <person name="Olm M.R."/>
            <person name="Firek B.A."/>
            <person name="Baker R."/>
            <person name="Thomas B.C."/>
            <person name="Morowitz M.J."/>
            <person name="Banfield J.F."/>
        </authorList>
    </citation>
    <scope>NUCLEOTIDE SEQUENCE [LARGE SCALE GENOMIC DNA]</scope>
    <source>
        <strain evidence="2">S2_018_000_R2_104</strain>
    </source>
</reference>
<keyword evidence="1" id="KW-0472">Membrane</keyword>
<dbReference type="InterPro" id="IPR018723">
    <property type="entry name" value="DUF2254_membrane"/>
</dbReference>
<dbReference type="Proteomes" id="UP000249557">
    <property type="component" value="Unassembled WGS sequence"/>
</dbReference>
<proteinExistence type="predicted"/>
<evidence type="ECO:0000313" key="3">
    <source>
        <dbReference type="Proteomes" id="UP000249557"/>
    </source>
</evidence>
<keyword evidence="1" id="KW-1133">Transmembrane helix</keyword>
<feature type="transmembrane region" description="Helical" evidence="1">
    <location>
        <begin position="60"/>
        <end position="82"/>
    </location>
</feature>
<keyword evidence="1" id="KW-0812">Transmembrane</keyword>
<dbReference type="EMBL" id="QFNK01000006">
    <property type="protein sequence ID" value="PZO88839.1"/>
    <property type="molecule type" value="Genomic_DNA"/>
</dbReference>